<dbReference type="Proteomes" id="UP001596200">
    <property type="component" value="Unassembled WGS sequence"/>
</dbReference>
<evidence type="ECO:0000313" key="1">
    <source>
        <dbReference type="EMBL" id="MFC5916151.1"/>
    </source>
</evidence>
<comment type="caution">
    <text evidence="1">The sequence shown here is derived from an EMBL/GenBank/DDBJ whole genome shotgun (WGS) entry which is preliminary data.</text>
</comment>
<proteinExistence type="predicted"/>
<keyword evidence="2" id="KW-1185">Reference proteome</keyword>
<protein>
    <submittedName>
        <fullName evidence="1">Uncharacterized protein</fullName>
    </submittedName>
</protein>
<sequence length="91" mass="10398">MALHELCRDPESQINQSPTLYYDDSTKTYLLQSWKVTDFERLLSIAVPEHETVVEFPARLLPLFPDGSVGEIRCVCHREGEAERDEGTADM</sequence>
<accession>A0ABW1GQR2</accession>
<name>A0ABW1GQR2_9ACTN</name>
<dbReference type="EMBL" id="JBHSPU010000020">
    <property type="protein sequence ID" value="MFC5916151.1"/>
    <property type="molecule type" value="Genomic_DNA"/>
</dbReference>
<dbReference type="RefSeq" id="WP_344507224.1">
    <property type="nucleotide sequence ID" value="NZ_BAAATU010000001.1"/>
</dbReference>
<evidence type="ECO:0000313" key="2">
    <source>
        <dbReference type="Proteomes" id="UP001596200"/>
    </source>
</evidence>
<organism evidence="1 2">
    <name type="scientific">Streptomyces pulveraceus</name>
    <dbReference type="NCBI Taxonomy" id="68258"/>
    <lineage>
        <taxon>Bacteria</taxon>
        <taxon>Bacillati</taxon>
        <taxon>Actinomycetota</taxon>
        <taxon>Actinomycetes</taxon>
        <taxon>Kitasatosporales</taxon>
        <taxon>Streptomycetaceae</taxon>
        <taxon>Streptomyces</taxon>
    </lineage>
</organism>
<gene>
    <name evidence="1" type="ORF">ACFP1B_22400</name>
</gene>
<reference evidence="2" key="1">
    <citation type="journal article" date="2019" name="Int. J. Syst. Evol. Microbiol.">
        <title>The Global Catalogue of Microorganisms (GCM) 10K type strain sequencing project: providing services to taxonomists for standard genome sequencing and annotation.</title>
        <authorList>
            <consortium name="The Broad Institute Genomics Platform"/>
            <consortium name="The Broad Institute Genome Sequencing Center for Infectious Disease"/>
            <person name="Wu L."/>
            <person name="Ma J."/>
        </authorList>
    </citation>
    <scope>NUCLEOTIDE SEQUENCE [LARGE SCALE GENOMIC DNA]</scope>
    <source>
        <strain evidence="2">JCM 4147</strain>
    </source>
</reference>